<comment type="catalytic activity">
    <reaction evidence="11">
        <text>UMP + diphosphate = 5-phospho-alpha-D-ribose 1-diphosphate + uracil</text>
        <dbReference type="Rhea" id="RHEA:13017"/>
        <dbReference type="ChEBI" id="CHEBI:17568"/>
        <dbReference type="ChEBI" id="CHEBI:33019"/>
        <dbReference type="ChEBI" id="CHEBI:57865"/>
        <dbReference type="ChEBI" id="CHEBI:58017"/>
        <dbReference type="EC" id="2.4.2.9"/>
    </reaction>
</comment>
<dbReference type="PANTHER" id="PTHR32315:SF4">
    <property type="entry name" value="URACIL PHOSPHORIBOSYLTRANSFERASE, CHLOROPLASTIC"/>
    <property type="match status" value="1"/>
</dbReference>
<evidence type="ECO:0000256" key="6">
    <source>
        <dbReference type="ARBA" id="ARBA00022679"/>
    </source>
</evidence>
<dbReference type="EC" id="2.4.2.9" evidence="3 11"/>
<keyword evidence="9 11" id="KW-0342">GTP-binding</keyword>
<feature type="binding site" evidence="11">
    <location>
        <position position="105"/>
    </location>
    <ligand>
        <name>5-phospho-alpha-D-ribose 1-diphosphate</name>
        <dbReference type="ChEBI" id="CHEBI:58017"/>
    </ligand>
</feature>
<comment type="caution">
    <text evidence="13">The sequence shown here is derived from an EMBL/GenBank/DDBJ whole genome shotgun (WGS) entry which is preliminary data.</text>
</comment>
<evidence type="ECO:0000256" key="7">
    <source>
        <dbReference type="ARBA" id="ARBA00022741"/>
    </source>
</evidence>
<evidence type="ECO:0000256" key="8">
    <source>
        <dbReference type="ARBA" id="ARBA00022842"/>
    </source>
</evidence>
<dbReference type="InterPro" id="IPR005765">
    <property type="entry name" value="UPRT"/>
</dbReference>
<comment type="activity regulation">
    <text evidence="11">Allosterically activated by GTP.</text>
</comment>
<evidence type="ECO:0000259" key="12">
    <source>
        <dbReference type="Pfam" id="PF14681"/>
    </source>
</evidence>
<feature type="binding site" evidence="11">
    <location>
        <begin position="132"/>
        <end position="140"/>
    </location>
    <ligand>
        <name>5-phospho-alpha-D-ribose 1-diphosphate</name>
        <dbReference type="ChEBI" id="CHEBI:58017"/>
    </ligand>
</feature>
<dbReference type="NCBIfam" id="TIGR01091">
    <property type="entry name" value="upp"/>
    <property type="match status" value="1"/>
</dbReference>
<accession>A0ABP8Y8Z2</accession>
<keyword evidence="8 11" id="KW-0460">Magnesium</keyword>
<evidence type="ECO:0000313" key="13">
    <source>
        <dbReference type="EMBL" id="GAA4724411.1"/>
    </source>
</evidence>
<evidence type="ECO:0000313" key="14">
    <source>
        <dbReference type="Proteomes" id="UP001499882"/>
    </source>
</evidence>
<reference evidence="14" key="1">
    <citation type="journal article" date="2019" name="Int. J. Syst. Evol. Microbiol.">
        <title>The Global Catalogue of Microorganisms (GCM) 10K type strain sequencing project: providing services to taxonomists for standard genome sequencing and annotation.</title>
        <authorList>
            <consortium name="The Broad Institute Genomics Platform"/>
            <consortium name="The Broad Institute Genome Sequencing Center for Infectious Disease"/>
            <person name="Wu L."/>
            <person name="Ma J."/>
        </authorList>
    </citation>
    <scope>NUCLEOTIDE SEQUENCE [LARGE SCALE GENOMIC DNA]</scope>
    <source>
        <strain evidence="14">JCM 18532</strain>
    </source>
</reference>
<dbReference type="Gene3D" id="3.40.50.2020">
    <property type="match status" value="1"/>
</dbReference>
<organism evidence="13 14">
    <name type="scientific">Nocardioides endophyticus</name>
    <dbReference type="NCBI Taxonomy" id="1353775"/>
    <lineage>
        <taxon>Bacteria</taxon>
        <taxon>Bacillati</taxon>
        <taxon>Actinomycetota</taxon>
        <taxon>Actinomycetes</taxon>
        <taxon>Propionibacteriales</taxon>
        <taxon>Nocardioidaceae</taxon>
        <taxon>Nocardioides</taxon>
    </lineage>
</organism>
<dbReference type="Proteomes" id="UP001499882">
    <property type="component" value="Unassembled WGS sequence"/>
</dbReference>
<keyword evidence="6 11" id="KW-0808">Transferase</keyword>
<dbReference type="PANTHER" id="PTHR32315">
    <property type="entry name" value="ADENINE PHOSPHORIBOSYLTRANSFERASE"/>
    <property type="match status" value="1"/>
</dbReference>
<evidence type="ECO:0000256" key="2">
    <source>
        <dbReference type="ARBA" id="ARBA00009516"/>
    </source>
</evidence>
<evidence type="ECO:0000256" key="10">
    <source>
        <dbReference type="ARBA" id="ARBA00031082"/>
    </source>
</evidence>
<keyword evidence="14" id="KW-1185">Reference proteome</keyword>
<dbReference type="Pfam" id="PF14681">
    <property type="entry name" value="UPRTase"/>
    <property type="match status" value="1"/>
</dbReference>
<comment type="pathway">
    <text evidence="1 11">Pyrimidine metabolism; UMP biosynthesis via salvage pathway; UMP from uracil: step 1/1.</text>
</comment>
<keyword evidence="4 11" id="KW-0021">Allosteric enzyme</keyword>
<feature type="binding site" evidence="11">
    <location>
        <position position="199"/>
    </location>
    <ligand>
        <name>uracil</name>
        <dbReference type="ChEBI" id="CHEBI:17568"/>
    </ligand>
</feature>
<feature type="domain" description="Phosphoribosyltransferase" evidence="12">
    <location>
        <begin position="7"/>
        <end position="212"/>
    </location>
</feature>
<evidence type="ECO:0000256" key="3">
    <source>
        <dbReference type="ARBA" id="ARBA00011894"/>
    </source>
</evidence>
<keyword evidence="7 11" id="KW-0547">Nucleotide-binding</keyword>
<comment type="similarity">
    <text evidence="2 11">Belongs to the UPRTase family.</text>
</comment>
<dbReference type="InterPro" id="IPR050054">
    <property type="entry name" value="UPRTase/APRTase"/>
</dbReference>
<dbReference type="HAMAP" id="MF_01218_B">
    <property type="entry name" value="Upp_B"/>
    <property type="match status" value="1"/>
</dbReference>
<dbReference type="InterPro" id="IPR000836">
    <property type="entry name" value="PRTase_dom"/>
</dbReference>
<evidence type="ECO:0000256" key="1">
    <source>
        <dbReference type="ARBA" id="ARBA00005180"/>
    </source>
</evidence>
<proteinExistence type="inferred from homology"/>
<comment type="cofactor">
    <cofactor evidence="11">
        <name>Mg(2+)</name>
        <dbReference type="ChEBI" id="CHEBI:18420"/>
    </cofactor>
    <text evidence="11">Binds 1 Mg(2+) ion per subunit. The magnesium is bound as Mg-PRPP.</text>
</comment>
<evidence type="ECO:0000256" key="4">
    <source>
        <dbReference type="ARBA" id="ARBA00022533"/>
    </source>
</evidence>
<evidence type="ECO:0000256" key="9">
    <source>
        <dbReference type="ARBA" id="ARBA00023134"/>
    </source>
</evidence>
<dbReference type="GO" id="GO:0016757">
    <property type="term" value="F:glycosyltransferase activity"/>
    <property type="evidence" value="ECO:0007669"/>
    <property type="project" value="UniProtKB-KW"/>
</dbReference>
<comment type="function">
    <text evidence="11">Catalyzes the conversion of uracil and 5-phospho-alpha-D-ribose 1-diphosphate (PRPP) to UMP and diphosphate.</text>
</comment>
<dbReference type="InterPro" id="IPR034332">
    <property type="entry name" value="Upp_B"/>
</dbReference>
<sequence length="215" mass="23205">MPMRTHVVDHPLVAHKLTVLRKVETDSPTFRSLADELVTLLAYEATRDVRVEAYDIETPVSPTTGVRLARPRPLVVPILRAGLGMLDGMMRLLPTAEVGFLGMIRNEETLEASTYAERLPDDLSGRQCYVLDPMLATGGTLAAAIKFLTDRGADHITAVCLLAAPEGCARLEKELEGLDVPVTIVTAALDEKLNDKGYIVPGLGDAGDRLYGVVG</sequence>
<protein>
    <recommendedName>
        <fullName evidence="3 11">Uracil phosphoribosyltransferase</fullName>
        <ecNumber evidence="3 11">2.4.2.9</ecNumber>
    </recommendedName>
    <alternativeName>
        <fullName evidence="10 11">UMP pyrophosphorylase</fullName>
    </alternativeName>
    <alternativeName>
        <fullName evidence="11">UPRTase</fullName>
    </alternativeName>
</protein>
<gene>
    <name evidence="11 13" type="primary">upp</name>
    <name evidence="13" type="ORF">GCM10023350_03460</name>
</gene>
<keyword evidence="5 11" id="KW-0328">Glycosyltransferase</keyword>
<dbReference type="EMBL" id="BAABKN010000004">
    <property type="protein sequence ID" value="GAA4724411.1"/>
    <property type="molecule type" value="Genomic_DNA"/>
</dbReference>
<evidence type="ECO:0000256" key="11">
    <source>
        <dbReference type="HAMAP-Rule" id="MF_01218"/>
    </source>
</evidence>
<feature type="binding site" evidence="11">
    <location>
        <begin position="204"/>
        <end position="206"/>
    </location>
    <ligand>
        <name>uracil</name>
        <dbReference type="ChEBI" id="CHEBI:17568"/>
    </ligand>
</feature>
<evidence type="ECO:0000256" key="5">
    <source>
        <dbReference type="ARBA" id="ARBA00022676"/>
    </source>
</evidence>
<feature type="binding site" evidence="11">
    <location>
        <position position="80"/>
    </location>
    <ligand>
        <name>5-phospho-alpha-D-ribose 1-diphosphate</name>
        <dbReference type="ChEBI" id="CHEBI:58017"/>
    </ligand>
</feature>
<dbReference type="NCBIfam" id="NF001097">
    <property type="entry name" value="PRK00129.1"/>
    <property type="match status" value="1"/>
</dbReference>
<dbReference type="CDD" id="cd06223">
    <property type="entry name" value="PRTases_typeI"/>
    <property type="match status" value="1"/>
</dbReference>
<feature type="binding site" evidence="11">
    <location>
        <position position="205"/>
    </location>
    <ligand>
        <name>5-phospho-alpha-D-ribose 1-diphosphate</name>
        <dbReference type="ChEBI" id="CHEBI:58017"/>
    </ligand>
</feature>
<dbReference type="InterPro" id="IPR029057">
    <property type="entry name" value="PRTase-like"/>
</dbReference>
<name>A0ABP8Y8Z2_9ACTN</name>
<dbReference type="SUPFAM" id="SSF53271">
    <property type="entry name" value="PRTase-like"/>
    <property type="match status" value="1"/>
</dbReference>